<protein>
    <submittedName>
        <fullName evidence="2">GIY-YIG nuclease family protein</fullName>
    </submittedName>
</protein>
<comment type="caution">
    <text evidence="2">The sequence shown here is derived from an EMBL/GenBank/DDBJ whole genome shotgun (WGS) entry which is preliminary data.</text>
</comment>
<evidence type="ECO:0000313" key="2">
    <source>
        <dbReference type="EMBL" id="MDV2621537.1"/>
    </source>
</evidence>
<dbReference type="Proteomes" id="UP001280897">
    <property type="component" value="Unassembled WGS sequence"/>
</dbReference>
<sequence>MNNQTIHSLEDVFNDPEANELLASKPKPKTMNSNPDVEHFKEIQEWIKQHGGKEPEKTWDMSRMAERRMANRLKGYRSHEDMIELLKPYDELGLLNTESQALTLEDTVKDEKQDFNSIDDILGDDSVLFDNNQQTVNSKLFDTKKFHEIKREQENQPEKVSQRHQMADFNKYEPLFKKVQAELASGKRQLRPFKNYEILLHHFYVLKGQLLYIEAVGEKKLTNNKSQRKTDVRLHVIYENGTENTPLLNGLAASMYGRNGKIVTEPDDHFEMEPGQVTGYIYVLKSESDNPEVQRVQEDHALYKVGYTTGSVKKRIANAENEPTYLYGPVKVCEKFQVSNLNSEALETAIHHALANYRLDVDIKAPNGRTIHPREWFVTDLDTINDVVNGIVAKLQMNQNGDN</sequence>
<reference evidence="2" key="1">
    <citation type="journal article" date="2023" name="PeerJ">
        <title>Selection and evaluation of lactic acid bacteria from chicken feces in Thailand as potential probiotics.</title>
        <authorList>
            <person name="Khurajog B."/>
            <person name="Disastra Y."/>
            <person name="Lawwyne L.D."/>
            <person name="Sirichokchatchawan W."/>
            <person name="Niyomtham W."/>
            <person name="Yindee J."/>
            <person name="Hampson D.J."/>
            <person name="Prapasarakul N."/>
        </authorList>
    </citation>
    <scope>NUCLEOTIDE SEQUENCE</scope>
    <source>
        <strain evidence="2">BF9</strain>
    </source>
</reference>
<dbReference type="EMBL" id="JAWJAV010000004">
    <property type="protein sequence ID" value="MDV2621537.1"/>
    <property type="molecule type" value="Genomic_DNA"/>
</dbReference>
<dbReference type="Pfam" id="PF10544">
    <property type="entry name" value="T5orf172"/>
    <property type="match status" value="1"/>
</dbReference>
<dbReference type="InterPro" id="IPR018306">
    <property type="entry name" value="Phage_T5_Orf172_DNA-bd"/>
</dbReference>
<dbReference type="SMART" id="SM00974">
    <property type="entry name" value="T5orf172"/>
    <property type="match status" value="1"/>
</dbReference>
<dbReference type="AlphaFoldDB" id="A0AAW8YIZ1"/>
<accession>A0AAW8YIZ1</accession>
<gene>
    <name evidence="2" type="ORF">R0G89_07290</name>
</gene>
<reference evidence="2" key="2">
    <citation type="submission" date="2023-10" db="EMBL/GenBank/DDBJ databases">
        <authorList>
            <person name="Khurajog B."/>
        </authorList>
    </citation>
    <scope>NUCLEOTIDE SEQUENCE</scope>
    <source>
        <strain evidence="2">BF9</strain>
    </source>
</reference>
<evidence type="ECO:0000259" key="1">
    <source>
        <dbReference type="SMART" id="SM00974"/>
    </source>
</evidence>
<name>A0AAW8YIZ1_PEDAC</name>
<evidence type="ECO:0000313" key="3">
    <source>
        <dbReference type="Proteomes" id="UP001280897"/>
    </source>
</evidence>
<proteinExistence type="predicted"/>
<feature type="domain" description="Bacteriophage T5 Orf172 DNA-binding" evidence="1">
    <location>
        <begin position="297"/>
        <end position="391"/>
    </location>
</feature>
<dbReference type="RefSeq" id="WP_174532783.1">
    <property type="nucleotide sequence ID" value="NZ_CP015206.1"/>
</dbReference>
<organism evidence="2 3">
    <name type="scientific">Pediococcus acidilactici</name>
    <dbReference type="NCBI Taxonomy" id="1254"/>
    <lineage>
        <taxon>Bacteria</taxon>
        <taxon>Bacillati</taxon>
        <taxon>Bacillota</taxon>
        <taxon>Bacilli</taxon>
        <taxon>Lactobacillales</taxon>
        <taxon>Lactobacillaceae</taxon>
        <taxon>Pediococcus</taxon>
        <taxon>Pediococcus acidilactici group</taxon>
    </lineage>
</organism>